<dbReference type="InterPro" id="IPR021449">
    <property type="entry name" value="DUF3099"/>
</dbReference>
<organism evidence="2 3">
    <name type="scientific">Klenkia soli</name>
    <dbReference type="NCBI Taxonomy" id="1052260"/>
    <lineage>
        <taxon>Bacteria</taxon>
        <taxon>Bacillati</taxon>
        <taxon>Actinomycetota</taxon>
        <taxon>Actinomycetes</taxon>
        <taxon>Geodermatophilales</taxon>
        <taxon>Geodermatophilaceae</taxon>
        <taxon>Klenkia</taxon>
    </lineage>
</organism>
<dbReference type="OrthoDB" id="5188998at2"/>
<reference evidence="3" key="1">
    <citation type="submission" date="2016-10" db="EMBL/GenBank/DDBJ databases">
        <authorList>
            <person name="Varghese N."/>
            <person name="Submissions S."/>
        </authorList>
    </citation>
    <scope>NUCLEOTIDE SEQUENCE [LARGE SCALE GENOMIC DNA]</scope>
    <source>
        <strain evidence="3">DSM 45843</strain>
    </source>
</reference>
<keyword evidence="1" id="KW-1133">Transmembrane helix</keyword>
<keyword evidence="1" id="KW-0812">Transmembrane</keyword>
<dbReference type="Proteomes" id="UP000199088">
    <property type="component" value="Unassembled WGS sequence"/>
</dbReference>
<evidence type="ECO:0000313" key="2">
    <source>
        <dbReference type="EMBL" id="SDP56312.1"/>
    </source>
</evidence>
<dbReference type="Pfam" id="PF11298">
    <property type="entry name" value="DUF3099"/>
    <property type="match status" value="1"/>
</dbReference>
<evidence type="ECO:0000313" key="3">
    <source>
        <dbReference type="Proteomes" id="UP000199088"/>
    </source>
</evidence>
<name>A0A1H0TQG2_9ACTN</name>
<evidence type="ECO:0000256" key="1">
    <source>
        <dbReference type="SAM" id="Phobius"/>
    </source>
</evidence>
<evidence type="ECO:0008006" key="4">
    <source>
        <dbReference type="Google" id="ProtNLM"/>
    </source>
</evidence>
<gene>
    <name evidence="2" type="ORF">SAMN05660199_04244</name>
</gene>
<accession>A0A1H0TQG2</accession>
<dbReference type="EMBL" id="FNIR01000016">
    <property type="protein sequence ID" value="SDP56312.1"/>
    <property type="molecule type" value="Genomic_DNA"/>
</dbReference>
<feature type="transmembrane region" description="Helical" evidence="1">
    <location>
        <begin position="37"/>
        <end position="55"/>
    </location>
</feature>
<dbReference type="STRING" id="1052260.SAMN05660199_04244"/>
<protein>
    <recommendedName>
        <fullName evidence="4">DUF3099 domain-containing protein</fullName>
    </recommendedName>
</protein>
<sequence>MAVVTSSREPSPRNEPVLITEAQPSLGDQHAARKKRYVITMLIRMVSLLLAAAFYQTVWLMAVFAVLGTVLPWIAVVMANDRPPKKKLAVNRYRVPAPDRILESRASHGRVIDSEP</sequence>
<dbReference type="AlphaFoldDB" id="A0A1H0TQG2"/>
<proteinExistence type="predicted"/>
<feature type="transmembrane region" description="Helical" evidence="1">
    <location>
        <begin position="61"/>
        <end position="79"/>
    </location>
</feature>
<keyword evidence="3" id="KW-1185">Reference proteome</keyword>
<keyword evidence="1" id="KW-0472">Membrane</keyword>